<evidence type="ECO:0000259" key="11">
    <source>
        <dbReference type="SMART" id="SM00836"/>
    </source>
</evidence>
<dbReference type="SMART" id="SM01016">
    <property type="entry name" value="Arg_tRNA_synt_N"/>
    <property type="match status" value="1"/>
</dbReference>
<comment type="caution">
    <text evidence="13">The sequence shown here is derived from an EMBL/GenBank/DDBJ whole genome shotgun (WGS) entry which is preliminary data.</text>
</comment>
<dbReference type="SUPFAM" id="SSF52374">
    <property type="entry name" value="Nucleotidylyl transferase"/>
    <property type="match status" value="1"/>
</dbReference>
<dbReference type="InterPro" id="IPR036695">
    <property type="entry name" value="Arg-tRNA-synth_N_sf"/>
</dbReference>
<evidence type="ECO:0000256" key="6">
    <source>
        <dbReference type="ARBA" id="ARBA00022917"/>
    </source>
</evidence>
<dbReference type="InterPro" id="IPR001412">
    <property type="entry name" value="aa-tRNA-synth_I_CS"/>
</dbReference>
<accession>A0ABV0BNU0</accession>
<evidence type="ECO:0000256" key="1">
    <source>
        <dbReference type="ARBA" id="ARBA00005594"/>
    </source>
</evidence>
<comment type="similarity">
    <text evidence="1 9 10">Belongs to the class-I aminoacyl-tRNA synthetase family.</text>
</comment>
<comment type="subcellular location">
    <subcellularLocation>
        <location evidence="9">Cytoplasm</location>
    </subcellularLocation>
</comment>
<evidence type="ECO:0000256" key="2">
    <source>
        <dbReference type="ARBA" id="ARBA00022490"/>
    </source>
</evidence>
<dbReference type="InterPro" id="IPR035684">
    <property type="entry name" value="ArgRS_core"/>
</dbReference>
<evidence type="ECO:0000256" key="9">
    <source>
        <dbReference type="HAMAP-Rule" id="MF_00123"/>
    </source>
</evidence>
<protein>
    <recommendedName>
        <fullName evidence="9">Arginine--tRNA ligase</fullName>
        <ecNumber evidence="9">6.1.1.19</ecNumber>
    </recommendedName>
    <alternativeName>
        <fullName evidence="9">Arginyl-tRNA synthetase</fullName>
        <shortName evidence="9">ArgRS</shortName>
    </alternativeName>
</protein>
<feature type="short sequence motif" description="'HIGH' region" evidence="9">
    <location>
        <begin position="125"/>
        <end position="135"/>
    </location>
</feature>
<dbReference type="EC" id="6.1.1.19" evidence="9"/>
<evidence type="ECO:0000313" key="13">
    <source>
        <dbReference type="EMBL" id="MEN5375653.1"/>
    </source>
</evidence>
<feature type="domain" description="Arginyl tRNA synthetase N-terminal" evidence="12">
    <location>
        <begin position="7"/>
        <end position="90"/>
    </location>
</feature>
<dbReference type="PROSITE" id="PS00178">
    <property type="entry name" value="AA_TRNA_LIGASE_I"/>
    <property type="match status" value="1"/>
</dbReference>
<keyword evidence="5 9" id="KW-0067">ATP-binding</keyword>
<dbReference type="InterPro" id="IPR005148">
    <property type="entry name" value="Arg-tRNA-synth_N"/>
</dbReference>
<dbReference type="InterPro" id="IPR008909">
    <property type="entry name" value="DALR_anticod-bd"/>
</dbReference>
<sequence>MANSIQNRLIEVTVQAVKQLYNADISENQIALQETRKEFEGQITIVTFPVTRFSKKSPEQTGTEIGEYLKTHISAITDFNVIKGFLNICLSDEYWISLLNETIVKSDFGVFPSNGKKLMVEYSSPNTNKPLHLGHIRNNLLGYSVAELLKAYGYDVIKANLVNDRGIHICKSMLAWQKFGNGETPESTGIKGDHLVGKYYVVFDKEYKKEIETLKAEGQTEDEAKKNAPLIKEAQAMLQQWEAGDEAVIDLWKTMNTWVYAGFEKTYKQLGVNFDKYYYESNTYLLGKDIIQEGLDSGVFFKKEDNSVWIDLTADGLDEKLVLRGDGTSVYITQDLGTAQLKYDEFKMNDSIYVVGNEQDYHFKVLFLILKKLGKSWADGLFHLSYGMVDLPSGKMKSREGTVVDADDLMSEMIETAKERTEELGKTEGLSEENKNALYNTIGMGALKYFLLKVDPKKRLLFDPKESVDFQGNTGPFIQYTYARIKSVLSKVNFDEQSKVSVPVSISAYERDLIMTLGNFPSIIAISAQEFSPAQMSNYIYDVAKLYNKFYHEETILKAEIEEVKNFRLHLSASAAKVIAKGMSLLGIEVPERM</sequence>
<keyword evidence="7 9" id="KW-0030">Aminoacyl-tRNA synthetase</keyword>
<proteinExistence type="inferred from homology"/>
<dbReference type="HAMAP" id="MF_00123">
    <property type="entry name" value="Arg_tRNA_synth"/>
    <property type="match status" value="1"/>
</dbReference>
<keyword evidence="4 9" id="KW-0547">Nucleotide-binding</keyword>
<evidence type="ECO:0000259" key="12">
    <source>
        <dbReference type="SMART" id="SM01016"/>
    </source>
</evidence>
<dbReference type="InterPro" id="IPR014729">
    <property type="entry name" value="Rossmann-like_a/b/a_fold"/>
</dbReference>
<dbReference type="InterPro" id="IPR009080">
    <property type="entry name" value="tRNAsynth_Ia_anticodon-bd"/>
</dbReference>
<name>A0ABV0BNU0_9SPHI</name>
<dbReference type="SUPFAM" id="SSF55190">
    <property type="entry name" value="Arginyl-tRNA synthetase (ArgRS), N-terminal 'additional' domain"/>
    <property type="match status" value="1"/>
</dbReference>
<evidence type="ECO:0000256" key="10">
    <source>
        <dbReference type="RuleBase" id="RU363038"/>
    </source>
</evidence>
<dbReference type="PANTHER" id="PTHR11956:SF5">
    <property type="entry name" value="ARGININE--TRNA LIGASE, CYTOPLASMIC"/>
    <property type="match status" value="1"/>
</dbReference>
<dbReference type="SUPFAM" id="SSF47323">
    <property type="entry name" value="Anticodon-binding domain of a subclass of class I aminoacyl-tRNA synthetases"/>
    <property type="match status" value="1"/>
</dbReference>
<evidence type="ECO:0000313" key="14">
    <source>
        <dbReference type="Proteomes" id="UP001409291"/>
    </source>
</evidence>
<organism evidence="13 14">
    <name type="scientific">Sphingobacterium kitahiroshimense</name>
    <dbReference type="NCBI Taxonomy" id="470446"/>
    <lineage>
        <taxon>Bacteria</taxon>
        <taxon>Pseudomonadati</taxon>
        <taxon>Bacteroidota</taxon>
        <taxon>Sphingobacteriia</taxon>
        <taxon>Sphingobacteriales</taxon>
        <taxon>Sphingobacteriaceae</taxon>
        <taxon>Sphingobacterium</taxon>
    </lineage>
</organism>
<evidence type="ECO:0000256" key="5">
    <source>
        <dbReference type="ARBA" id="ARBA00022840"/>
    </source>
</evidence>
<dbReference type="InterPro" id="IPR001278">
    <property type="entry name" value="Arg-tRNA-ligase"/>
</dbReference>
<dbReference type="SMART" id="SM00836">
    <property type="entry name" value="DALR_1"/>
    <property type="match status" value="1"/>
</dbReference>
<dbReference type="Proteomes" id="UP001409291">
    <property type="component" value="Unassembled WGS sequence"/>
</dbReference>
<evidence type="ECO:0000256" key="3">
    <source>
        <dbReference type="ARBA" id="ARBA00022598"/>
    </source>
</evidence>
<dbReference type="GO" id="GO:0004814">
    <property type="term" value="F:arginine-tRNA ligase activity"/>
    <property type="evidence" value="ECO:0007669"/>
    <property type="project" value="UniProtKB-EC"/>
</dbReference>
<keyword evidence="3 9" id="KW-0436">Ligase</keyword>
<dbReference type="RefSeq" id="WP_183915596.1">
    <property type="nucleotide sequence ID" value="NZ_JBDJLH010000006.1"/>
</dbReference>
<dbReference type="Gene3D" id="3.40.50.620">
    <property type="entry name" value="HUPs"/>
    <property type="match status" value="1"/>
</dbReference>
<evidence type="ECO:0000256" key="7">
    <source>
        <dbReference type="ARBA" id="ARBA00023146"/>
    </source>
</evidence>
<reference evidence="13 14" key="1">
    <citation type="submission" date="2024-04" db="EMBL/GenBank/DDBJ databases">
        <title>WGS of bacteria from Torrens River.</title>
        <authorList>
            <person name="Wyrsch E.R."/>
            <person name="Drigo B."/>
        </authorList>
    </citation>
    <scope>NUCLEOTIDE SEQUENCE [LARGE SCALE GENOMIC DNA]</scope>
    <source>
        <strain evidence="13 14">TWI391</strain>
    </source>
</reference>
<dbReference type="PRINTS" id="PR01038">
    <property type="entry name" value="TRNASYNTHARG"/>
</dbReference>
<evidence type="ECO:0000256" key="4">
    <source>
        <dbReference type="ARBA" id="ARBA00022741"/>
    </source>
</evidence>
<dbReference type="Gene3D" id="1.10.730.10">
    <property type="entry name" value="Isoleucyl-tRNA Synthetase, Domain 1"/>
    <property type="match status" value="1"/>
</dbReference>
<dbReference type="Gene3D" id="3.30.1360.70">
    <property type="entry name" value="Arginyl tRNA synthetase N-terminal domain"/>
    <property type="match status" value="1"/>
</dbReference>
<dbReference type="Pfam" id="PF05746">
    <property type="entry name" value="DALR_1"/>
    <property type="match status" value="1"/>
</dbReference>
<dbReference type="Pfam" id="PF00750">
    <property type="entry name" value="tRNA-synt_1d"/>
    <property type="match status" value="1"/>
</dbReference>
<evidence type="ECO:0000256" key="8">
    <source>
        <dbReference type="ARBA" id="ARBA00049339"/>
    </source>
</evidence>
<feature type="domain" description="DALR anticodon binding" evidence="11">
    <location>
        <begin position="478"/>
        <end position="594"/>
    </location>
</feature>
<dbReference type="EMBL" id="JBDJNQ010000001">
    <property type="protein sequence ID" value="MEN5375653.1"/>
    <property type="molecule type" value="Genomic_DNA"/>
</dbReference>
<keyword evidence="6 9" id="KW-0648">Protein biosynthesis</keyword>
<comment type="subunit">
    <text evidence="9">Monomer.</text>
</comment>
<dbReference type="NCBIfam" id="TIGR00456">
    <property type="entry name" value="argS"/>
    <property type="match status" value="1"/>
</dbReference>
<comment type="catalytic activity">
    <reaction evidence="8 9">
        <text>tRNA(Arg) + L-arginine + ATP = L-arginyl-tRNA(Arg) + AMP + diphosphate</text>
        <dbReference type="Rhea" id="RHEA:20301"/>
        <dbReference type="Rhea" id="RHEA-COMP:9658"/>
        <dbReference type="Rhea" id="RHEA-COMP:9673"/>
        <dbReference type="ChEBI" id="CHEBI:30616"/>
        <dbReference type="ChEBI" id="CHEBI:32682"/>
        <dbReference type="ChEBI" id="CHEBI:33019"/>
        <dbReference type="ChEBI" id="CHEBI:78442"/>
        <dbReference type="ChEBI" id="CHEBI:78513"/>
        <dbReference type="ChEBI" id="CHEBI:456215"/>
        <dbReference type="EC" id="6.1.1.19"/>
    </reaction>
</comment>
<keyword evidence="14" id="KW-1185">Reference proteome</keyword>
<dbReference type="PANTHER" id="PTHR11956">
    <property type="entry name" value="ARGINYL-TRNA SYNTHETASE"/>
    <property type="match status" value="1"/>
</dbReference>
<keyword evidence="2 9" id="KW-0963">Cytoplasm</keyword>
<gene>
    <name evidence="9 13" type="primary">argS</name>
    <name evidence="13" type="ORF">ABE541_00070</name>
</gene>